<keyword evidence="1" id="KW-0812">Transmembrane</keyword>
<feature type="transmembrane region" description="Helical" evidence="1">
    <location>
        <begin position="58"/>
        <end position="78"/>
    </location>
</feature>
<evidence type="ECO:0000256" key="1">
    <source>
        <dbReference type="SAM" id="Phobius"/>
    </source>
</evidence>
<reference evidence="2 3" key="1">
    <citation type="submission" date="2024-02" db="EMBL/GenBank/DDBJ databases">
        <title>Rhodopirellula caenicola NBRC 110016.</title>
        <authorList>
            <person name="Ichikawa N."/>
            <person name="Katano-Makiyama Y."/>
            <person name="Hidaka K."/>
        </authorList>
    </citation>
    <scope>NUCLEOTIDE SEQUENCE [LARGE SCALE GENOMIC DNA]</scope>
    <source>
        <strain evidence="2 3">NBRC 110016</strain>
    </source>
</reference>
<sequence length="175" mass="19636">MVTERRHRFCKVAQSPFAARTSLPFVDKPLDPTLLSRGKTRRLEKRFASLDADINRRIGVFAVLALAAMVVAGVIPQRLAWPEWLSRTVVVAWAIGIVPAFGISYSRAAAYLSRKHGLRCSQCGKPLRRLLLSKVLLRRRRFDDPDYCVDGKVPSRCPYCHASISSATEQKLADN</sequence>
<accession>A0ABP9W2H3</accession>
<feature type="transmembrane region" description="Helical" evidence="1">
    <location>
        <begin position="84"/>
        <end position="105"/>
    </location>
</feature>
<name>A0ABP9W2H3_9BACT</name>
<proteinExistence type="predicted"/>
<protein>
    <submittedName>
        <fullName evidence="2">Uncharacterized protein</fullName>
    </submittedName>
</protein>
<keyword evidence="3" id="KW-1185">Reference proteome</keyword>
<evidence type="ECO:0000313" key="3">
    <source>
        <dbReference type="Proteomes" id="UP001416858"/>
    </source>
</evidence>
<organism evidence="2 3">
    <name type="scientific">Novipirellula caenicola</name>
    <dbReference type="NCBI Taxonomy" id="1536901"/>
    <lineage>
        <taxon>Bacteria</taxon>
        <taxon>Pseudomonadati</taxon>
        <taxon>Planctomycetota</taxon>
        <taxon>Planctomycetia</taxon>
        <taxon>Pirellulales</taxon>
        <taxon>Pirellulaceae</taxon>
        <taxon>Novipirellula</taxon>
    </lineage>
</organism>
<dbReference type="Proteomes" id="UP001416858">
    <property type="component" value="Unassembled WGS sequence"/>
</dbReference>
<dbReference type="EMBL" id="BAABRO010000044">
    <property type="protein sequence ID" value="GAA5511206.1"/>
    <property type="molecule type" value="Genomic_DNA"/>
</dbReference>
<evidence type="ECO:0000313" key="2">
    <source>
        <dbReference type="EMBL" id="GAA5511206.1"/>
    </source>
</evidence>
<comment type="caution">
    <text evidence="2">The sequence shown here is derived from an EMBL/GenBank/DDBJ whole genome shotgun (WGS) entry which is preliminary data.</text>
</comment>
<keyword evidence="1" id="KW-0472">Membrane</keyword>
<keyword evidence="1" id="KW-1133">Transmembrane helix</keyword>
<gene>
    <name evidence="2" type="ORF">Rcae01_06722</name>
</gene>